<dbReference type="Gene3D" id="2.30.30.830">
    <property type="match status" value="1"/>
</dbReference>
<keyword evidence="4" id="KW-0997">Cell inner membrane</keyword>
<evidence type="ECO:0000256" key="7">
    <source>
        <dbReference type="ARBA" id="ARBA00022989"/>
    </source>
</evidence>
<keyword evidence="12" id="KW-1185">Reference proteome</keyword>
<proteinExistence type="predicted"/>
<dbReference type="Pfam" id="PF11356">
    <property type="entry name" value="T2SSC"/>
    <property type="match status" value="1"/>
</dbReference>
<sequence length="271" mass="27669">MAAAPQLTSPASRAGTFVVAALVLVLAWQLAHWTWVFLAPSPTVSAPATEGTADLAVAARLFGGTASGTTVATAATSSLRLKGVVAPTPGTAASAIFNTGAARDLSVYIGNDVMPGVKLVEVLPDAVVVSRAGLRERIELETRKTAPKGGATKLAAGTPQFRLNVTSAGNSFAISRKELDETLRDPGQLNLLGRISPNSSGGVRMEAAPPGSLAAKLGLQPGDVIKRVNGQTVLSPGDLAGLYSKFATTSTIQADVQRGSATVQLTYAINP</sequence>
<name>A0A6M4GWZ7_9PROT</name>
<evidence type="ECO:0000259" key="10">
    <source>
        <dbReference type="Pfam" id="PF17820"/>
    </source>
</evidence>
<evidence type="ECO:0000313" key="11">
    <source>
        <dbReference type="EMBL" id="QJR11799.1"/>
    </source>
</evidence>
<evidence type="ECO:0000256" key="8">
    <source>
        <dbReference type="ARBA" id="ARBA00023136"/>
    </source>
</evidence>
<dbReference type="GO" id="GO:0015031">
    <property type="term" value="P:protein transport"/>
    <property type="evidence" value="ECO:0007669"/>
    <property type="project" value="UniProtKB-KW"/>
</dbReference>
<evidence type="ECO:0000256" key="5">
    <source>
        <dbReference type="ARBA" id="ARBA00022692"/>
    </source>
</evidence>
<dbReference type="AlphaFoldDB" id="A0A6M4GWZ7"/>
<protein>
    <recommendedName>
        <fullName evidence="13">PDZ domain-containing protein</fullName>
    </recommendedName>
</protein>
<reference evidence="11 12" key="1">
    <citation type="submission" date="2020-04" db="EMBL/GenBank/DDBJ databases">
        <title>Usitatibacter rugosus gen. nov., sp. nov. and Usitatibacter palustris sp. nov., novel members of Usitatibacteraceae fam. nov. within the order Nitrosomonadales isolated from soil.</title>
        <authorList>
            <person name="Huber K.J."/>
            <person name="Neumann-Schaal M."/>
            <person name="Geppert A."/>
            <person name="Luckner M."/>
            <person name="Wanner G."/>
            <person name="Overmann J."/>
        </authorList>
    </citation>
    <scope>NUCLEOTIDE SEQUENCE [LARGE SCALE GENOMIC DNA]</scope>
    <source>
        <strain evidence="11 12">0125_3</strain>
    </source>
</reference>
<dbReference type="SUPFAM" id="SSF50156">
    <property type="entry name" value="PDZ domain-like"/>
    <property type="match status" value="1"/>
</dbReference>
<dbReference type="InterPro" id="IPR024961">
    <property type="entry name" value="T2SS_GspC_N"/>
</dbReference>
<evidence type="ECO:0008006" key="13">
    <source>
        <dbReference type="Google" id="ProtNLM"/>
    </source>
</evidence>
<dbReference type="KEGG" id="uru:DSM104443_02882"/>
<dbReference type="InterPro" id="IPR041489">
    <property type="entry name" value="PDZ_6"/>
</dbReference>
<dbReference type="Proteomes" id="UP000501534">
    <property type="component" value="Chromosome"/>
</dbReference>
<evidence type="ECO:0000256" key="4">
    <source>
        <dbReference type="ARBA" id="ARBA00022519"/>
    </source>
</evidence>
<evidence type="ECO:0000256" key="1">
    <source>
        <dbReference type="ARBA" id="ARBA00004533"/>
    </source>
</evidence>
<keyword evidence="2" id="KW-0813">Transport</keyword>
<evidence type="ECO:0000256" key="6">
    <source>
        <dbReference type="ARBA" id="ARBA00022927"/>
    </source>
</evidence>
<keyword evidence="3" id="KW-1003">Cell membrane</keyword>
<accession>A0A6M4GWZ7</accession>
<comment type="subcellular location">
    <subcellularLocation>
        <location evidence="1">Cell inner membrane</location>
    </subcellularLocation>
</comment>
<dbReference type="EMBL" id="CP053069">
    <property type="protein sequence ID" value="QJR11799.1"/>
    <property type="molecule type" value="Genomic_DNA"/>
</dbReference>
<evidence type="ECO:0000259" key="9">
    <source>
        <dbReference type="Pfam" id="PF11356"/>
    </source>
</evidence>
<dbReference type="RefSeq" id="WP_171093436.1">
    <property type="nucleotide sequence ID" value="NZ_CP053069.1"/>
</dbReference>
<keyword evidence="8" id="KW-0472">Membrane</keyword>
<evidence type="ECO:0000313" key="12">
    <source>
        <dbReference type="Proteomes" id="UP000501534"/>
    </source>
</evidence>
<organism evidence="11 12">
    <name type="scientific">Usitatibacter rugosus</name>
    <dbReference type="NCBI Taxonomy" id="2732067"/>
    <lineage>
        <taxon>Bacteria</taxon>
        <taxon>Pseudomonadati</taxon>
        <taxon>Pseudomonadota</taxon>
        <taxon>Betaproteobacteria</taxon>
        <taxon>Nitrosomonadales</taxon>
        <taxon>Usitatibacteraceae</taxon>
        <taxon>Usitatibacter</taxon>
    </lineage>
</organism>
<evidence type="ECO:0000256" key="3">
    <source>
        <dbReference type="ARBA" id="ARBA00022475"/>
    </source>
</evidence>
<keyword evidence="7" id="KW-1133">Transmembrane helix</keyword>
<dbReference type="Gene3D" id="2.30.42.10">
    <property type="match status" value="1"/>
</dbReference>
<dbReference type="InterPro" id="IPR036034">
    <property type="entry name" value="PDZ_sf"/>
</dbReference>
<evidence type="ECO:0000256" key="2">
    <source>
        <dbReference type="ARBA" id="ARBA00022448"/>
    </source>
</evidence>
<keyword evidence="5" id="KW-0812">Transmembrane</keyword>
<gene>
    <name evidence="11" type="ORF">DSM104443_02882</name>
</gene>
<feature type="domain" description="Type II secretion system protein GspC N-terminal" evidence="9">
    <location>
        <begin position="22"/>
        <end position="140"/>
    </location>
</feature>
<feature type="domain" description="PDZ" evidence="10">
    <location>
        <begin position="210"/>
        <end position="242"/>
    </location>
</feature>
<dbReference type="GO" id="GO:0005886">
    <property type="term" value="C:plasma membrane"/>
    <property type="evidence" value="ECO:0007669"/>
    <property type="project" value="UniProtKB-SubCell"/>
</dbReference>
<dbReference type="Pfam" id="PF17820">
    <property type="entry name" value="PDZ_6"/>
    <property type="match status" value="1"/>
</dbReference>
<keyword evidence="6" id="KW-0653">Protein transport</keyword>